<evidence type="ECO:0000256" key="7">
    <source>
        <dbReference type="SAM" id="MobiDB-lite"/>
    </source>
</evidence>
<keyword evidence="2" id="KW-0328">Glycosyltransferase</keyword>
<dbReference type="OrthoDB" id="20368at2759"/>
<feature type="non-terminal residue" evidence="9">
    <location>
        <position position="1"/>
    </location>
</feature>
<accession>A0A843WTJ3</accession>
<dbReference type="GO" id="GO:0006004">
    <property type="term" value="P:fucose metabolic process"/>
    <property type="evidence" value="ECO:0007669"/>
    <property type="project" value="UniProtKB-KW"/>
</dbReference>
<dbReference type="Pfam" id="PF10250">
    <property type="entry name" value="O-FucT"/>
    <property type="match status" value="1"/>
</dbReference>
<sequence>RALERSPVSEVHYIDGSGVGHHVAIAGGEAFPVRHPRSSPHSRHWRRPRCPRRHVPEGGRGRGDSPGCSETSHWRLSSSASAPPPPPRPPARTQSRARKGVPPTPSSFPLEFLSREGRNRRRRRGEGRRGRDGGGGGGGGAVGAMNAAYNRLLSNGGSGSATPSPPASPVRSPRLRHGRSGKGWRGAQQHPWGQVRTLPQRIAWALLSLLLRRQAIFLFAPLIYISGMLLYMGTVSLDVVPQIIARPPPGSVYRSPQLYERLHRDMDSDNSSDHALATIWRHPYKGGEWKACINRSSEGLADSNGYIYVEANGGLNQQRTSICNAVAVAGYLNATLVIPNFHFHSVWKDPRLSILEMSYSKIKGIHNPPSKGKKTMHSKFKDIYDEEHFMDTLKSDVRVVSKVPDFMMERFGHNMSNVYNFKIKAWSPIQLYKDAVLPKLIEERLIRISPFANRLSLDAPLDVQRLRCLANYEALRFSNPISTLAESLVSRMRKLSIDNEGRYIAVHLRFEEDMVAFSCCIFDGGEKEKKDMSDARERGWRGKFTKPGRVIRPGAIRMNGKCPLTPLEVGLMLRGMGFDNNTSIYLASGKIYQAEKTMKPLLEMFPRLQTKETLASAEELAPFKNYSSRMAAIDYTVCLQSEVFVTTQGGNFPHFLIGHRRYLYGGHAKTIKPDKRKLALLFDNPNIGWKTLKRHLVNMRAHSDAKGIEMKRPNDSVYTFPCPDCMCRHKPE</sequence>
<dbReference type="Proteomes" id="UP000652761">
    <property type="component" value="Unassembled WGS sequence"/>
</dbReference>
<evidence type="ECO:0000256" key="6">
    <source>
        <dbReference type="ARBA" id="ARBA00030350"/>
    </source>
</evidence>
<feature type="region of interest" description="Disordered" evidence="7">
    <location>
        <begin position="30"/>
        <end position="190"/>
    </location>
</feature>
<keyword evidence="8" id="KW-0812">Transmembrane</keyword>
<evidence type="ECO:0000256" key="1">
    <source>
        <dbReference type="ARBA" id="ARBA00007737"/>
    </source>
</evidence>
<reference evidence="9" key="1">
    <citation type="submission" date="2017-07" db="EMBL/GenBank/DDBJ databases">
        <title>Taro Niue Genome Assembly and Annotation.</title>
        <authorList>
            <person name="Atibalentja N."/>
            <person name="Keating K."/>
            <person name="Fields C.J."/>
        </authorList>
    </citation>
    <scope>NUCLEOTIDE SEQUENCE</scope>
    <source>
        <strain evidence="9">Niue_2</strain>
        <tissue evidence="9">Leaf</tissue>
    </source>
</reference>
<keyword evidence="8" id="KW-1133">Transmembrane helix</keyword>
<dbReference type="AlphaFoldDB" id="A0A843WTJ3"/>
<dbReference type="EMBL" id="NMUH01005684">
    <property type="protein sequence ID" value="MQM13419.1"/>
    <property type="molecule type" value="Genomic_DNA"/>
</dbReference>
<proteinExistence type="inferred from homology"/>
<feature type="compositionally biased region" description="Basic and acidic residues" evidence="7">
    <location>
        <begin position="54"/>
        <end position="63"/>
    </location>
</feature>
<organism evidence="9 10">
    <name type="scientific">Colocasia esculenta</name>
    <name type="common">Wild taro</name>
    <name type="synonym">Arum esculentum</name>
    <dbReference type="NCBI Taxonomy" id="4460"/>
    <lineage>
        <taxon>Eukaryota</taxon>
        <taxon>Viridiplantae</taxon>
        <taxon>Streptophyta</taxon>
        <taxon>Embryophyta</taxon>
        <taxon>Tracheophyta</taxon>
        <taxon>Spermatophyta</taxon>
        <taxon>Magnoliopsida</taxon>
        <taxon>Liliopsida</taxon>
        <taxon>Araceae</taxon>
        <taxon>Aroideae</taxon>
        <taxon>Colocasieae</taxon>
        <taxon>Colocasia</taxon>
    </lineage>
</organism>
<keyword evidence="10" id="KW-1185">Reference proteome</keyword>
<evidence type="ECO:0000256" key="8">
    <source>
        <dbReference type="SAM" id="Phobius"/>
    </source>
</evidence>
<feature type="compositionally biased region" description="Basic residues" evidence="7">
    <location>
        <begin position="34"/>
        <end position="53"/>
    </location>
</feature>
<evidence type="ECO:0000256" key="3">
    <source>
        <dbReference type="ARBA" id="ARBA00022679"/>
    </source>
</evidence>
<evidence type="ECO:0000256" key="4">
    <source>
        <dbReference type="ARBA" id="ARBA00023253"/>
    </source>
</evidence>
<comment type="similarity">
    <text evidence="1">Belongs to the glycosyltransferase GT106 family.</text>
</comment>
<evidence type="ECO:0000313" key="10">
    <source>
        <dbReference type="Proteomes" id="UP000652761"/>
    </source>
</evidence>
<feature type="transmembrane region" description="Helical" evidence="8">
    <location>
        <begin position="215"/>
        <end position="233"/>
    </location>
</feature>
<keyword evidence="4" id="KW-0294">Fucose metabolism</keyword>
<dbReference type="PANTHER" id="PTHR31288">
    <property type="entry name" value="O-FUCOSYLTRANSFERASE FAMILY PROTEIN"/>
    <property type="match status" value="1"/>
</dbReference>
<evidence type="ECO:0000256" key="2">
    <source>
        <dbReference type="ARBA" id="ARBA00022676"/>
    </source>
</evidence>
<protein>
    <recommendedName>
        <fullName evidence="6">O-fucosyltransferase family protein</fullName>
    </recommendedName>
</protein>
<feature type="compositionally biased region" description="Basic residues" evidence="7">
    <location>
        <begin position="173"/>
        <end position="182"/>
    </location>
</feature>
<gene>
    <name evidence="9" type="ORF">Taro_046345</name>
</gene>
<keyword evidence="3" id="KW-0808">Transferase</keyword>
<dbReference type="GO" id="GO:0016757">
    <property type="term" value="F:glycosyltransferase activity"/>
    <property type="evidence" value="ECO:0007669"/>
    <property type="project" value="UniProtKB-KW"/>
</dbReference>
<name>A0A843WTJ3_COLES</name>
<feature type="compositionally biased region" description="Gly residues" evidence="7">
    <location>
        <begin position="133"/>
        <end position="142"/>
    </location>
</feature>
<keyword evidence="8" id="KW-0472">Membrane</keyword>
<keyword evidence="5" id="KW-0119">Carbohydrate metabolism</keyword>
<evidence type="ECO:0000256" key="5">
    <source>
        <dbReference type="ARBA" id="ARBA00023277"/>
    </source>
</evidence>
<evidence type="ECO:0000313" key="9">
    <source>
        <dbReference type="EMBL" id="MQM13419.1"/>
    </source>
</evidence>
<dbReference type="PANTHER" id="PTHR31288:SF10">
    <property type="entry name" value="PROTEIN ESMERALDA 1"/>
    <property type="match status" value="1"/>
</dbReference>
<dbReference type="InterPro" id="IPR019378">
    <property type="entry name" value="GDP-Fuc_O-FucTrfase"/>
</dbReference>
<dbReference type="CDD" id="cd11299">
    <property type="entry name" value="O-FucT_plant"/>
    <property type="match status" value="1"/>
</dbReference>
<dbReference type="InterPro" id="IPR024709">
    <property type="entry name" value="FucosylTrfase_pln"/>
</dbReference>
<comment type="caution">
    <text evidence="9">The sequence shown here is derived from an EMBL/GenBank/DDBJ whole genome shotgun (WGS) entry which is preliminary data.</text>
</comment>